<dbReference type="InterPro" id="IPR018060">
    <property type="entry name" value="HTH_AraC"/>
</dbReference>
<evidence type="ECO:0000313" key="6">
    <source>
        <dbReference type="Proteomes" id="UP001194098"/>
    </source>
</evidence>
<dbReference type="AlphaFoldDB" id="A0AAW3W3E0"/>
<feature type="domain" description="HTH araC/xylS-type" evidence="4">
    <location>
        <begin position="13"/>
        <end position="46"/>
    </location>
</feature>
<dbReference type="EMBL" id="JABAGV010000002">
    <property type="protein sequence ID" value="MBC2473405.1"/>
    <property type="molecule type" value="Genomic_DNA"/>
</dbReference>
<dbReference type="PROSITE" id="PS01124">
    <property type="entry name" value="HTH_ARAC_FAMILY_2"/>
    <property type="match status" value="1"/>
</dbReference>
<reference evidence="5" key="2">
    <citation type="journal article" date="2022" name="Nat. Biotechnol.">
        <title>Carbon-negative production of acetone and isopropanol by gas fermentation at industrial pilot scale.</title>
        <authorList>
            <person name="Liew F.E."/>
            <person name="Nogle R."/>
            <person name="Abdalla T."/>
            <person name="Rasor B.J."/>
            <person name="Canter C."/>
            <person name="Jensen R.O."/>
            <person name="Wang L."/>
            <person name="Strutz J."/>
            <person name="Chirania P."/>
            <person name="De Tissera S."/>
            <person name="Mueller A.P."/>
            <person name="Ruan Z."/>
            <person name="Gao A."/>
            <person name="Tran L."/>
            <person name="Engle N.L."/>
            <person name="Bromley J.C."/>
            <person name="Daniell J."/>
            <person name="Conrado R."/>
            <person name="Tschaplinski T.J."/>
            <person name="Giannone R.J."/>
            <person name="Hettich R.L."/>
            <person name="Karim A.S."/>
            <person name="Simpson S.D."/>
            <person name="Brown S.D."/>
            <person name="Leang C."/>
            <person name="Jewett M.C."/>
            <person name="Kopke M."/>
        </authorList>
    </citation>
    <scope>NUCLEOTIDE SEQUENCE</scope>
    <source>
        <strain evidence="5">DJ015</strain>
    </source>
</reference>
<comment type="caution">
    <text evidence="5">The sequence shown here is derived from an EMBL/GenBank/DDBJ whole genome shotgun (WGS) entry which is preliminary data.</text>
</comment>
<dbReference type="InterPro" id="IPR020449">
    <property type="entry name" value="Tscrpt_reg_AraC-type_HTH"/>
</dbReference>
<dbReference type="Pfam" id="PF00165">
    <property type="entry name" value="HTH_AraC"/>
    <property type="match status" value="1"/>
</dbReference>
<keyword evidence="2" id="KW-0238">DNA-binding</keyword>
<organism evidence="5 6">
    <name type="scientific">Clostridium beijerinckii</name>
    <name type="common">Clostridium MP</name>
    <dbReference type="NCBI Taxonomy" id="1520"/>
    <lineage>
        <taxon>Bacteria</taxon>
        <taxon>Bacillati</taxon>
        <taxon>Bacillota</taxon>
        <taxon>Clostridia</taxon>
        <taxon>Eubacteriales</taxon>
        <taxon>Clostridiaceae</taxon>
        <taxon>Clostridium</taxon>
    </lineage>
</organism>
<dbReference type="PRINTS" id="PR00032">
    <property type="entry name" value="HTHARAC"/>
</dbReference>
<evidence type="ECO:0000256" key="1">
    <source>
        <dbReference type="ARBA" id="ARBA00023015"/>
    </source>
</evidence>
<reference evidence="5" key="1">
    <citation type="submission" date="2020-04" db="EMBL/GenBank/DDBJ databases">
        <authorList>
            <person name="Brown S."/>
        </authorList>
    </citation>
    <scope>NUCLEOTIDE SEQUENCE</scope>
    <source>
        <strain evidence="5">DJ015</strain>
    </source>
</reference>
<evidence type="ECO:0000259" key="4">
    <source>
        <dbReference type="PROSITE" id="PS01124"/>
    </source>
</evidence>
<dbReference type="RefSeq" id="WP_077723666.1">
    <property type="nucleotide sequence ID" value="NZ_JABAGV010000002.1"/>
</dbReference>
<gene>
    <name evidence="5" type="ORF">HGI39_01510</name>
</gene>
<dbReference type="SUPFAM" id="SSF46689">
    <property type="entry name" value="Homeodomain-like"/>
    <property type="match status" value="1"/>
</dbReference>
<protein>
    <submittedName>
        <fullName evidence="5">AraC family transcriptional regulator</fullName>
    </submittedName>
</protein>
<accession>A0AAW3W3E0</accession>
<proteinExistence type="predicted"/>
<evidence type="ECO:0000256" key="3">
    <source>
        <dbReference type="ARBA" id="ARBA00023163"/>
    </source>
</evidence>
<dbReference type="Proteomes" id="UP001194098">
    <property type="component" value="Unassembled WGS sequence"/>
</dbReference>
<dbReference type="GO" id="GO:0003700">
    <property type="term" value="F:DNA-binding transcription factor activity"/>
    <property type="evidence" value="ECO:0007669"/>
    <property type="project" value="InterPro"/>
</dbReference>
<name>A0AAW3W3E0_CLOBE</name>
<evidence type="ECO:0000313" key="5">
    <source>
        <dbReference type="EMBL" id="MBC2473405.1"/>
    </source>
</evidence>
<evidence type="ECO:0000256" key="2">
    <source>
        <dbReference type="ARBA" id="ARBA00023125"/>
    </source>
</evidence>
<keyword evidence="3" id="KW-0804">Transcription</keyword>
<sequence>MFIIAYPFHNIIIGKISSFLYYSSQSHFQKAFKNHYGITPELYRKSAK</sequence>
<dbReference type="InterPro" id="IPR009057">
    <property type="entry name" value="Homeodomain-like_sf"/>
</dbReference>
<keyword evidence="1" id="KW-0805">Transcription regulation</keyword>
<dbReference type="GO" id="GO:0043565">
    <property type="term" value="F:sequence-specific DNA binding"/>
    <property type="evidence" value="ECO:0007669"/>
    <property type="project" value="InterPro"/>
</dbReference>
<dbReference type="Gene3D" id="1.10.10.60">
    <property type="entry name" value="Homeodomain-like"/>
    <property type="match status" value="1"/>
</dbReference>